<comment type="caution">
    <text evidence="1">The sequence shown here is derived from an EMBL/GenBank/DDBJ whole genome shotgun (WGS) entry which is preliminary data.</text>
</comment>
<accession>A0A1R2BFT8</accession>
<reference evidence="1 2" key="1">
    <citation type="submission" date="2016-11" db="EMBL/GenBank/DDBJ databases">
        <title>The macronuclear genome of Stentor coeruleus: a giant cell with tiny introns.</title>
        <authorList>
            <person name="Slabodnick M."/>
            <person name="Ruby J.G."/>
            <person name="Reiff S.B."/>
            <person name="Swart E.C."/>
            <person name="Gosai S."/>
            <person name="Prabakaran S."/>
            <person name="Witkowska E."/>
            <person name="Larue G.E."/>
            <person name="Fisher S."/>
            <person name="Freeman R.M."/>
            <person name="Gunawardena J."/>
            <person name="Chu W."/>
            <person name="Stover N.A."/>
            <person name="Gregory B.D."/>
            <person name="Nowacki M."/>
            <person name="Derisi J."/>
            <person name="Roy S.W."/>
            <person name="Marshall W.F."/>
            <person name="Sood P."/>
        </authorList>
    </citation>
    <scope>NUCLEOTIDE SEQUENCE [LARGE SCALE GENOMIC DNA]</scope>
    <source>
        <strain evidence="1">WM001</strain>
    </source>
</reference>
<evidence type="ECO:0000313" key="1">
    <source>
        <dbReference type="EMBL" id="OMJ75637.1"/>
    </source>
</evidence>
<dbReference type="Proteomes" id="UP000187209">
    <property type="component" value="Unassembled WGS sequence"/>
</dbReference>
<dbReference type="AlphaFoldDB" id="A0A1R2BFT8"/>
<gene>
    <name evidence="1" type="ORF">SteCoe_25196</name>
</gene>
<keyword evidence="2" id="KW-1185">Reference proteome</keyword>
<name>A0A1R2BFT8_9CILI</name>
<sequence>MLKFICQRFFTNSQVVSQAAVDLFNNLSSKVFLLEEKALPISALDEEYFFGIFQDLANQEKSYLIRGLTTLSRLKNSSVILRKYEKDIINSITSIDKKYIVLFLQCYSTIPDQSPSFLLEITEKIKEILPMFNTIELHRIYCAYIKNPIINKEFINLLKRKIIENIDEVTHDDMIEIINKFNLHKDEKIIRHSLLVIENKKDIFTYREKLHALLEIYTFKNIYSHALIADLYENIHSIDSLTFSRLCLYANKNIKAKVLFKKKLEEIIVNMNFDDICIETTANIIESFKSKENGNFICNKLLPKVISLINDFTSYQCSMISFSYGINNCQNKNLWEKIKLRALNDKGKIKKYESILMIYGIFSVKKLDINIYKEFSPEWINGELSTDEIYRFILIAAGMEDKTMLIELKNRMKFKYALMKPIHLKRCENILEKFGIA</sequence>
<organism evidence="1 2">
    <name type="scientific">Stentor coeruleus</name>
    <dbReference type="NCBI Taxonomy" id="5963"/>
    <lineage>
        <taxon>Eukaryota</taxon>
        <taxon>Sar</taxon>
        <taxon>Alveolata</taxon>
        <taxon>Ciliophora</taxon>
        <taxon>Postciliodesmatophora</taxon>
        <taxon>Heterotrichea</taxon>
        <taxon>Heterotrichida</taxon>
        <taxon>Stentoridae</taxon>
        <taxon>Stentor</taxon>
    </lineage>
</organism>
<proteinExistence type="predicted"/>
<protein>
    <submittedName>
        <fullName evidence="1">Uncharacterized protein</fullName>
    </submittedName>
</protein>
<dbReference type="EMBL" id="MPUH01000679">
    <property type="protein sequence ID" value="OMJ75637.1"/>
    <property type="molecule type" value="Genomic_DNA"/>
</dbReference>
<evidence type="ECO:0000313" key="2">
    <source>
        <dbReference type="Proteomes" id="UP000187209"/>
    </source>
</evidence>